<gene>
    <name evidence="2" type="ORF">C489_20406</name>
</gene>
<protein>
    <recommendedName>
        <fullName evidence="1">DUF8113 domain-containing protein</fullName>
    </recommendedName>
</protein>
<comment type="caution">
    <text evidence="2">The sequence shown here is derived from an EMBL/GenBank/DDBJ whole genome shotgun (WGS) entry which is preliminary data.</text>
</comment>
<evidence type="ECO:0000259" key="1">
    <source>
        <dbReference type="Pfam" id="PF26418"/>
    </source>
</evidence>
<dbReference type="EMBL" id="AOID01000064">
    <property type="protein sequence ID" value="ELY62913.1"/>
    <property type="molecule type" value="Genomic_DNA"/>
</dbReference>
<reference evidence="2 3" key="1">
    <citation type="journal article" date="2014" name="PLoS Genet.">
        <title>Phylogenetically driven sequencing of extremely halophilic archaea reveals strategies for static and dynamic osmo-response.</title>
        <authorList>
            <person name="Becker E.A."/>
            <person name="Seitzer P.M."/>
            <person name="Tritt A."/>
            <person name="Larsen D."/>
            <person name="Krusor M."/>
            <person name="Yao A.I."/>
            <person name="Wu D."/>
            <person name="Madern D."/>
            <person name="Eisen J.A."/>
            <person name="Darling A.E."/>
            <person name="Facciotti M.T."/>
        </authorList>
    </citation>
    <scope>NUCLEOTIDE SEQUENCE [LARGE SCALE GENOMIC DNA]</scope>
    <source>
        <strain evidence="2 3">JCM 10478</strain>
    </source>
</reference>
<feature type="domain" description="DUF8113" evidence="1">
    <location>
        <begin position="27"/>
        <end position="67"/>
    </location>
</feature>
<organism evidence="2 3">
    <name type="scientific">Natrinema versiforme JCM 10478</name>
    <dbReference type="NCBI Taxonomy" id="1227496"/>
    <lineage>
        <taxon>Archaea</taxon>
        <taxon>Methanobacteriati</taxon>
        <taxon>Methanobacteriota</taxon>
        <taxon>Stenosarchaea group</taxon>
        <taxon>Halobacteria</taxon>
        <taxon>Halobacteriales</taxon>
        <taxon>Natrialbaceae</taxon>
        <taxon>Natrinema</taxon>
    </lineage>
</organism>
<name>L9XQM4_9EURY</name>
<evidence type="ECO:0000313" key="2">
    <source>
        <dbReference type="EMBL" id="ELY62913.1"/>
    </source>
</evidence>
<sequence length="68" mass="7234">MAATDAGFRGWIAATSAIPETIPRKGRTSEDTAVQAGMLVCVLADRFDTSLTAIADPAVERAEQLELR</sequence>
<dbReference type="AlphaFoldDB" id="L9XQM4"/>
<dbReference type="Pfam" id="PF26418">
    <property type="entry name" value="DUF8113"/>
    <property type="match status" value="1"/>
</dbReference>
<accession>L9XQM4</accession>
<proteinExistence type="predicted"/>
<dbReference type="InterPro" id="IPR058426">
    <property type="entry name" value="DUF8113"/>
</dbReference>
<dbReference type="STRING" id="1227496.C489_20406"/>
<evidence type="ECO:0000313" key="3">
    <source>
        <dbReference type="Proteomes" id="UP000011632"/>
    </source>
</evidence>
<dbReference type="Proteomes" id="UP000011632">
    <property type="component" value="Unassembled WGS sequence"/>
</dbReference>
<keyword evidence="3" id="KW-1185">Reference proteome</keyword>